<organism evidence="1 2">
    <name type="scientific">Fusarium sarcochroum</name>
    <dbReference type="NCBI Taxonomy" id="1208366"/>
    <lineage>
        <taxon>Eukaryota</taxon>
        <taxon>Fungi</taxon>
        <taxon>Dikarya</taxon>
        <taxon>Ascomycota</taxon>
        <taxon>Pezizomycotina</taxon>
        <taxon>Sordariomycetes</taxon>
        <taxon>Hypocreomycetidae</taxon>
        <taxon>Hypocreales</taxon>
        <taxon>Nectriaceae</taxon>
        <taxon>Fusarium</taxon>
        <taxon>Fusarium lateritium species complex</taxon>
    </lineage>
</organism>
<sequence>MSQTFKPEHLEQFYSPGWDGDSRQPVVDGKYHDPRTGELRKAEGGAYLGPPAVDIIIMSIHEDTNHCIYRAQRAFPVESLLCQIMSIVRERKLRIDSLNATQYAIRIILAHPLQSNEFSEVADEMANGLWNST</sequence>
<accession>A0A8H4X813</accession>
<gene>
    <name evidence="1" type="ORF">FSARC_7680</name>
</gene>
<dbReference type="EMBL" id="JABEXW010000414">
    <property type="protein sequence ID" value="KAF4964381.1"/>
    <property type="molecule type" value="Genomic_DNA"/>
</dbReference>
<keyword evidence="2" id="KW-1185">Reference proteome</keyword>
<reference evidence="1" key="1">
    <citation type="journal article" date="2020" name="BMC Genomics">
        <title>Correction to: Identification and distribution of gene clusters required for synthesis of sphingolipid metabolism inhibitors in diverse species of the filamentous fungus Fusarium.</title>
        <authorList>
            <person name="Kim H.S."/>
            <person name="Lohmar J.M."/>
            <person name="Busman M."/>
            <person name="Brown D.W."/>
            <person name="Naumann T.A."/>
            <person name="Divon H.H."/>
            <person name="Lysoe E."/>
            <person name="Uhlig S."/>
            <person name="Proctor R.H."/>
        </authorList>
    </citation>
    <scope>NUCLEOTIDE SEQUENCE</scope>
    <source>
        <strain evidence="1">NRRL 20472</strain>
    </source>
</reference>
<protein>
    <submittedName>
        <fullName evidence="1">Uncharacterized protein</fullName>
    </submittedName>
</protein>
<proteinExistence type="predicted"/>
<dbReference type="AlphaFoldDB" id="A0A8H4X813"/>
<dbReference type="OrthoDB" id="3518210at2759"/>
<reference evidence="1" key="2">
    <citation type="submission" date="2020-05" db="EMBL/GenBank/DDBJ databases">
        <authorList>
            <person name="Kim H.-S."/>
            <person name="Proctor R.H."/>
            <person name="Brown D.W."/>
        </authorList>
    </citation>
    <scope>NUCLEOTIDE SEQUENCE</scope>
    <source>
        <strain evidence="1">NRRL 20472</strain>
    </source>
</reference>
<dbReference type="Proteomes" id="UP000622797">
    <property type="component" value="Unassembled WGS sequence"/>
</dbReference>
<name>A0A8H4X813_9HYPO</name>
<comment type="caution">
    <text evidence="1">The sequence shown here is derived from an EMBL/GenBank/DDBJ whole genome shotgun (WGS) entry which is preliminary data.</text>
</comment>
<evidence type="ECO:0000313" key="1">
    <source>
        <dbReference type="EMBL" id="KAF4964381.1"/>
    </source>
</evidence>
<evidence type="ECO:0000313" key="2">
    <source>
        <dbReference type="Proteomes" id="UP000622797"/>
    </source>
</evidence>